<protein>
    <submittedName>
        <fullName evidence="1">Uncharacterized protein</fullName>
    </submittedName>
</protein>
<dbReference type="Proteomes" id="UP001331761">
    <property type="component" value="Unassembled WGS sequence"/>
</dbReference>
<evidence type="ECO:0000313" key="2">
    <source>
        <dbReference type="Proteomes" id="UP001331761"/>
    </source>
</evidence>
<comment type="caution">
    <text evidence="1">The sequence shown here is derived from an EMBL/GenBank/DDBJ whole genome shotgun (WGS) entry which is preliminary data.</text>
</comment>
<name>A0AAN8EVQ4_TRICO</name>
<feature type="non-terminal residue" evidence="1">
    <location>
        <position position="71"/>
    </location>
</feature>
<accession>A0AAN8EVQ4</accession>
<gene>
    <name evidence="1" type="ORF">GCK32_018229</name>
</gene>
<reference evidence="1 2" key="1">
    <citation type="submission" date="2019-10" db="EMBL/GenBank/DDBJ databases">
        <title>Assembly and Annotation for the nematode Trichostrongylus colubriformis.</title>
        <authorList>
            <person name="Martin J."/>
        </authorList>
    </citation>
    <scope>NUCLEOTIDE SEQUENCE [LARGE SCALE GENOMIC DNA]</scope>
    <source>
        <strain evidence="1">G859</strain>
        <tissue evidence="1">Whole worm</tissue>
    </source>
</reference>
<organism evidence="1 2">
    <name type="scientific">Trichostrongylus colubriformis</name>
    <name type="common">Black scour worm</name>
    <dbReference type="NCBI Taxonomy" id="6319"/>
    <lineage>
        <taxon>Eukaryota</taxon>
        <taxon>Metazoa</taxon>
        <taxon>Ecdysozoa</taxon>
        <taxon>Nematoda</taxon>
        <taxon>Chromadorea</taxon>
        <taxon>Rhabditida</taxon>
        <taxon>Rhabditina</taxon>
        <taxon>Rhabditomorpha</taxon>
        <taxon>Strongyloidea</taxon>
        <taxon>Trichostrongylidae</taxon>
        <taxon>Trichostrongylus</taxon>
    </lineage>
</organism>
<dbReference type="EMBL" id="WIXE01022983">
    <property type="protein sequence ID" value="KAK5966922.1"/>
    <property type="molecule type" value="Genomic_DNA"/>
</dbReference>
<evidence type="ECO:0000313" key="1">
    <source>
        <dbReference type="EMBL" id="KAK5966922.1"/>
    </source>
</evidence>
<dbReference type="AlphaFoldDB" id="A0AAN8EVQ4"/>
<sequence length="71" mass="7908">MFLVQRYNFSGVFRMETTSRIQKLPQSETSPFLVVVSSSGTTGRGIAIALCRAGYHTTLVENDAKFPMFCL</sequence>
<keyword evidence="2" id="KW-1185">Reference proteome</keyword>
<proteinExistence type="predicted"/>